<name>A0ABU2NF63_9PSEU</name>
<dbReference type="Gene3D" id="3.20.20.300">
    <property type="entry name" value="Glycoside hydrolase, family 3, N-terminal domain"/>
    <property type="match status" value="1"/>
</dbReference>
<dbReference type="RefSeq" id="WP_311558598.1">
    <property type="nucleotide sequence ID" value="NZ_JAVREJ010000016.1"/>
</dbReference>
<comment type="similarity">
    <text evidence="2">Belongs to the glycosyl hydrolase 3 family.</text>
</comment>
<dbReference type="InterPro" id="IPR001764">
    <property type="entry name" value="Glyco_hydro_3_N"/>
</dbReference>
<evidence type="ECO:0000313" key="8">
    <source>
        <dbReference type="Proteomes" id="UP001183202"/>
    </source>
</evidence>
<protein>
    <recommendedName>
        <fullName evidence="3">beta-N-acetylhexosaminidase</fullName>
        <ecNumber evidence="3">3.2.1.52</ecNumber>
    </recommendedName>
</protein>
<dbReference type="PROSITE" id="PS00775">
    <property type="entry name" value="GLYCOSYL_HYDROL_F3"/>
    <property type="match status" value="1"/>
</dbReference>
<dbReference type="SUPFAM" id="SSF51445">
    <property type="entry name" value="(Trans)glycosidases"/>
    <property type="match status" value="1"/>
</dbReference>
<dbReference type="EMBL" id="JAVREJ010000016">
    <property type="protein sequence ID" value="MDT0352093.1"/>
    <property type="molecule type" value="Genomic_DNA"/>
</dbReference>
<gene>
    <name evidence="7" type="ORF">RM445_21415</name>
</gene>
<feature type="domain" description="Glycoside hydrolase family 3 N-terminal" evidence="6">
    <location>
        <begin position="79"/>
        <end position="387"/>
    </location>
</feature>
<dbReference type="InterPro" id="IPR050226">
    <property type="entry name" value="NagZ_Beta-hexosaminidase"/>
</dbReference>
<evidence type="ECO:0000256" key="4">
    <source>
        <dbReference type="ARBA" id="ARBA00022801"/>
    </source>
</evidence>
<dbReference type="InterPro" id="IPR017853">
    <property type="entry name" value="GH"/>
</dbReference>
<comment type="catalytic activity">
    <reaction evidence="1">
        <text>Hydrolysis of terminal non-reducing N-acetyl-D-hexosamine residues in N-acetyl-beta-D-hexosaminides.</text>
        <dbReference type="EC" id="3.2.1.52"/>
    </reaction>
</comment>
<dbReference type="EC" id="3.2.1.52" evidence="3"/>
<dbReference type="InterPro" id="IPR036962">
    <property type="entry name" value="Glyco_hydro_3_N_sf"/>
</dbReference>
<dbReference type="InterPro" id="IPR019800">
    <property type="entry name" value="Glyco_hydro_3_AS"/>
</dbReference>
<proteinExistence type="inferred from homology"/>
<sequence length="393" mass="40088">MPLRRRLPRPATVLLTGVLAGLITAGVVVAVRPVGGAAPPAASVPVSDTAAPATPTAAPDPCAAAVTAMSPRNRLAQRLVVGVDAADPAAVVDTVRATQVGGIFIGGNATALLRNEALDKVQDVSTTPLAVSVDDEGGRVQRIDGLDGQLPSARRMAARNTPEQVRALALTRGTALAARGVTVDFAPVVDVGDQPANSVIGDRAFSADPAVVVRYAGAFADGLRAAGVLPVLKHFPGHGHASGDSHKGRVITPPLAELRTIDLRPYEQLLGSGKVVVMVGHLDVPGLTDGLPTSLTPATYRLLRDDYRFDGLVVTDDLGAMKAVTGTFTLPEAVLTALAAGADQALWSSGAQDAAAVGKLLDSLEKALADGRLDTAANDRAVARVLEAKGVCG</sequence>
<reference evidence="8" key="1">
    <citation type="submission" date="2023-07" db="EMBL/GenBank/DDBJ databases">
        <title>30 novel species of actinomycetes from the DSMZ collection.</title>
        <authorList>
            <person name="Nouioui I."/>
        </authorList>
    </citation>
    <scope>NUCLEOTIDE SEQUENCE [LARGE SCALE GENOMIC DNA]</scope>
    <source>
        <strain evidence="8">DSM 45834</strain>
    </source>
</reference>
<accession>A0ABU2NF63</accession>
<evidence type="ECO:0000259" key="6">
    <source>
        <dbReference type="Pfam" id="PF00933"/>
    </source>
</evidence>
<dbReference type="Pfam" id="PF00933">
    <property type="entry name" value="Glyco_hydro_3"/>
    <property type="match status" value="1"/>
</dbReference>
<dbReference type="Proteomes" id="UP001183202">
    <property type="component" value="Unassembled WGS sequence"/>
</dbReference>
<dbReference type="PANTHER" id="PTHR30480:SF13">
    <property type="entry name" value="BETA-HEXOSAMINIDASE"/>
    <property type="match status" value="1"/>
</dbReference>
<evidence type="ECO:0000256" key="1">
    <source>
        <dbReference type="ARBA" id="ARBA00001231"/>
    </source>
</evidence>
<dbReference type="GO" id="GO:0016787">
    <property type="term" value="F:hydrolase activity"/>
    <property type="evidence" value="ECO:0007669"/>
    <property type="project" value="UniProtKB-KW"/>
</dbReference>
<keyword evidence="8" id="KW-1185">Reference proteome</keyword>
<keyword evidence="5" id="KW-0326">Glycosidase</keyword>
<keyword evidence="4 7" id="KW-0378">Hydrolase</keyword>
<evidence type="ECO:0000256" key="2">
    <source>
        <dbReference type="ARBA" id="ARBA00005336"/>
    </source>
</evidence>
<comment type="caution">
    <text evidence="7">The sequence shown here is derived from an EMBL/GenBank/DDBJ whole genome shotgun (WGS) entry which is preliminary data.</text>
</comment>
<evidence type="ECO:0000256" key="3">
    <source>
        <dbReference type="ARBA" id="ARBA00012663"/>
    </source>
</evidence>
<evidence type="ECO:0000313" key="7">
    <source>
        <dbReference type="EMBL" id="MDT0352093.1"/>
    </source>
</evidence>
<evidence type="ECO:0000256" key="5">
    <source>
        <dbReference type="ARBA" id="ARBA00023295"/>
    </source>
</evidence>
<dbReference type="PANTHER" id="PTHR30480">
    <property type="entry name" value="BETA-HEXOSAMINIDASE-RELATED"/>
    <property type="match status" value="1"/>
</dbReference>
<organism evidence="7 8">
    <name type="scientific">Pseudonocardia charpentierae</name>
    <dbReference type="NCBI Taxonomy" id="3075545"/>
    <lineage>
        <taxon>Bacteria</taxon>
        <taxon>Bacillati</taxon>
        <taxon>Actinomycetota</taxon>
        <taxon>Actinomycetes</taxon>
        <taxon>Pseudonocardiales</taxon>
        <taxon>Pseudonocardiaceae</taxon>
        <taxon>Pseudonocardia</taxon>
    </lineage>
</organism>